<keyword evidence="6 8" id="KW-0057">Aromatic amino acid biosynthesis</keyword>
<sequence length="358" mass="37372">MTLALDTLPDLSRTGPLVSPRALRDAEPASADAALRVADSRDALRAILTGADDRVAVVVGPCSVHDPIAALDYARRLAVLADEVGDRLQVIMRVYFEKPRTSVGWKGLLSDPGLDGSDDLDAGLRAARRVLAAIVDGGLPTATEFLDPALSGHLSDLVTYGAIGARTASSQVHRQMVSGLPMPVGIKNGTDGDVQVAVDGVRSARSPHVYAGVDDDGRLAAVRTTGNEDAHVILRGGSSGPNYDAASVTDAGERLRRSGAEPRVVVDVSHGNSAKNHRRQLDVLGDLADRIAGGDRGVVGVMVESFLVEGRQDLDAPGEPLTYGQSITDACLGWADTERAVRTLADAVSARRAAGTGR</sequence>
<comment type="caution">
    <text evidence="10">The sequence shown here is derived from an EMBL/GenBank/DDBJ whole genome shotgun (WGS) entry which is preliminary data.</text>
</comment>
<dbReference type="Gene3D" id="3.20.20.70">
    <property type="entry name" value="Aldolase class I"/>
    <property type="match status" value="1"/>
</dbReference>
<dbReference type="Pfam" id="PF00793">
    <property type="entry name" value="DAHP_synth_1"/>
    <property type="match status" value="1"/>
</dbReference>
<dbReference type="PANTHER" id="PTHR21225">
    <property type="entry name" value="PHOSPHO-2-DEHYDRO-3-DEOXYHEPTONATE ALDOLASE DAHP SYNTHETASE"/>
    <property type="match status" value="1"/>
</dbReference>
<gene>
    <name evidence="10" type="ORF">JOE42_000327</name>
</gene>
<dbReference type="Proteomes" id="UP000703038">
    <property type="component" value="Unassembled WGS sequence"/>
</dbReference>
<reference evidence="10 11" key="1">
    <citation type="submission" date="2021-01" db="EMBL/GenBank/DDBJ databases">
        <title>Genomics of switchgrass bacterial isolates.</title>
        <authorList>
            <person name="Shade A."/>
        </authorList>
    </citation>
    <scope>NUCLEOTIDE SEQUENCE [LARGE SCALE GENOMIC DNA]</scope>
    <source>
        <strain evidence="10 11">PvP111</strain>
    </source>
</reference>
<comment type="catalytic activity">
    <reaction evidence="7 8">
        <text>D-erythrose 4-phosphate + phosphoenolpyruvate + H2O = 7-phospho-2-dehydro-3-deoxy-D-arabino-heptonate + phosphate</text>
        <dbReference type="Rhea" id="RHEA:14717"/>
        <dbReference type="ChEBI" id="CHEBI:15377"/>
        <dbReference type="ChEBI" id="CHEBI:16897"/>
        <dbReference type="ChEBI" id="CHEBI:43474"/>
        <dbReference type="ChEBI" id="CHEBI:58394"/>
        <dbReference type="ChEBI" id="CHEBI:58702"/>
        <dbReference type="EC" id="2.5.1.54"/>
    </reaction>
</comment>
<evidence type="ECO:0000256" key="3">
    <source>
        <dbReference type="ARBA" id="ARBA00007985"/>
    </source>
</evidence>
<feature type="domain" description="DAHP synthetase I/KDSA" evidence="9">
    <location>
        <begin position="46"/>
        <end position="339"/>
    </location>
</feature>
<keyword evidence="4 8" id="KW-0028">Amino-acid biosynthesis</keyword>
<comment type="similarity">
    <text evidence="3 8">Belongs to the class-I DAHP synthase family.</text>
</comment>
<dbReference type="InterPro" id="IPR006219">
    <property type="entry name" value="DAHP_synth_1"/>
</dbReference>
<dbReference type="EMBL" id="JAFBBK010000001">
    <property type="protein sequence ID" value="MBM7413594.1"/>
    <property type="molecule type" value="Genomic_DNA"/>
</dbReference>
<dbReference type="PIRSF" id="PIRSF001361">
    <property type="entry name" value="DAHP_synthase"/>
    <property type="match status" value="1"/>
</dbReference>
<evidence type="ECO:0000259" key="9">
    <source>
        <dbReference type="Pfam" id="PF00793"/>
    </source>
</evidence>
<proteinExistence type="inferred from homology"/>
<evidence type="ECO:0000313" key="10">
    <source>
        <dbReference type="EMBL" id="MBM7413594.1"/>
    </source>
</evidence>
<evidence type="ECO:0000256" key="7">
    <source>
        <dbReference type="ARBA" id="ARBA00047508"/>
    </source>
</evidence>
<name>A0ABS2KNN9_9NOCA</name>
<dbReference type="InterPro" id="IPR013785">
    <property type="entry name" value="Aldolase_TIM"/>
</dbReference>
<evidence type="ECO:0000256" key="4">
    <source>
        <dbReference type="ARBA" id="ARBA00022605"/>
    </source>
</evidence>
<dbReference type="NCBIfam" id="TIGR00034">
    <property type="entry name" value="aroFGH"/>
    <property type="match status" value="1"/>
</dbReference>
<evidence type="ECO:0000256" key="5">
    <source>
        <dbReference type="ARBA" id="ARBA00022679"/>
    </source>
</evidence>
<keyword evidence="5 8" id="KW-0808">Transferase</keyword>
<dbReference type="GO" id="GO:0003849">
    <property type="term" value="F:3-deoxy-7-phosphoheptulonate synthase activity"/>
    <property type="evidence" value="ECO:0007669"/>
    <property type="project" value="UniProtKB-EC"/>
</dbReference>
<accession>A0ABS2KNN9</accession>
<keyword evidence="11" id="KW-1185">Reference proteome</keyword>
<evidence type="ECO:0000256" key="2">
    <source>
        <dbReference type="ARBA" id="ARBA00004688"/>
    </source>
</evidence>
<evidence type="ECO:0000313" key="11">
    <source>
        <dbReference type="Proteomes" id="UP000703038"/>
    </source>
</evidence>
<evidence type="ECO:0000256" key="6">
    <source>
        <dbReference type="ARBA" id="ARBA00023141"/>
    </source>
</evidence>
<dbReference type="InterPro" id="IPR006218">
    <property type="entry name" value="DAHP1/KDSA"/>
</dbReference>
<organism evidence="10 11">
    <name type="scientific">Rhodococcoides corynebacterioides</name>
    <dbReference type="NCBI Taxonomy" id="53972"/>
    <lineage>
        <taxon>Bacteria</taxon>
        <taxon>Bacillati</taxon>
        <taxon>Actinomycetota</taxon>
        <taxon>Actinomycetes</taxon>
        <taxon>Mycobacteriales</taxon>
        <taxon>Nocardiaceae</taxon>
        <taxon>Rhodococcoides</taxon>
    </lineage>
</organism>
<dbReference type="SUPFAM" id="SSF51569">
    <property type="entry name" value="Aldolase"/>
    <property type="match status" value="1"/>
</dbReference>
<evidence type="ECO:0000256" key="8">
    <source>
        <dbReference type="PIRNR" id="PIRNR001361"/>
    </source>
</evidence>
<comment type="function">
    <text evidence="1 8">Stereospecific condensation of phosphoenolpyruvate (PEP) and D-erythrose-4-phosphate (E4P) giving rise to 3-deoxy-D-arabino-heptulosonate-7-phosphate (DAHP).</text>
</comment>
<protein>
    <recommendedName>
        <fullName evidence="8">Phospho-2-dehydro-3-deoxyheptonate aldolase</fullName>
        <ecNumber evidence="8">2.5.1.54</ecNumber>
    </recommendedName>
</protein>
<dbReference type="NCBIfam" id="NF009395">
    <property type="entry name" value="PRK12755.1"/>
    <property type="match status" value="1"/>
</dbReference>
<dbReference type="PANTHER" id="PTHR21225:SF12">
    <property type="entry name" value="PHOSPHO-2-DEHYDRO-3-DEOXYHEPTONATE ALDOLASE, TYROSINE-INHIBITED"/>
    <property type="match status" value="1"/>
</dbReference>
<comment type="pathway">
    <text evidence="2 8">Metabolic intermediate biosynthesis; chorismate biosynthesis; chorismate from D-erythrose 4-phosphate and phosphoenolpyruvate: step 1/7.</text>
</comment>
<dbReference type="EC" id="2.5.1.54" evidence="8"/>
<evidence type="ECO:0000256" key="1">
    <source>
        <dbReference type="ARBA" id="ARBA00003726"/>
    </source>
</evidence>
<dbReference type="RefSeq" id="WP_307806116.1">
    <property type="nucleotide sequence ID" value="NZ_JAFBBK010000001.1"/>
</dbReference>